<protein>
    <submittedName>
        <fullName evidence="1">Uncharacterized protein</fullName>
    </submittedName>
</protein>
<dbReference type="Proteomes" id="UP001222027">
    <property type="component" value="Unassembled WGS sequence"/>
</dbReference>
<dbReference type="EMBL" id="JAQQAF010000006">
    <property type="protein sequence ID" value="KAJ8478525.1"/>
    <property type="molecule type" value="Genomic_DNA"/>
</dbReference>
<gene>
    <name evidence="1" type="ORF">OPV22_022252</name>
</gene>
<keyword evidence="2" id="KW-1185">Reference proteome</keyword>
<evidence type="ECO:0000313" key="1">
    <source>
        <dbReference type="EMBL" id="KAJ8478525.1"/>
    </source>
</evidence>
<accession>A0AAV8QS53</accession>
<evidence type="ECO:0000313" key="2">
    <source>
        <dbReference type="Proteomes" id="UP001222027"/>
    </source>
</evidence>
<comment type="caution">
    <text evidence="1">The sequence shown here is derived from an EMBL/GenBank/DDBJ whole genome shotgun (WGS) entry which is preliminary data.</text>
</comment>
<organism evidence="1 2">
    <name type="scientific">Ensete ventricosum</name>
    <name type="common">Abyssinian banana</name>
    <name type="synonym">Musa ensete</name>
    <dbReference type="NCBI Taxonomy" id="4639"/>
    <lineage>
        <taxon>Eukaryota</taxon>
        <taxon>Viridiplantae</taxon>
        <taxon>Streptophyta</taxon>
        <taxon>Embryophyta</taxon>
        <taxon>Tracheophyta</taxon>
        <taxon>Spermatophyta</taxon>
        <taxon>Magnoliopsida</taxon>
        <taxon>Liliopsida</taxon>
        <taxon>Zingiberales</taxon>
        <taxon>Musaceae</taxon>
        <taxon>Ensete</taxon>
    </lineage>
</organism>
<dbReference type="AlphaFoldDB" id="A0AAV8QS53"/>
<sequence>MADNFDLSSGKHYLKGTKDWFESTQSNSTTCDASTVHGLQRDHAVEGGHHRPHGSHGDALVSMQSLDSVTTFSSTPIPPPWKPTPREACAPCRSSASILLPPIANINWCRPAAAVANSRTPPSVLLVAVGFPSRPASSPTVQFPVPTTEAVDVPSLSNR</sequence>
<name>A0AAV8QS53_ENSVE</name>
<reference evidence="1 2" key="1">
    <citation type="submission" date="2022-12" db="EMBL/GenBank/DDBJ databases">
        <title>Chromosome-scale assembly of the Ensete ventricosum genome.</title>
        <authorList>
            <person name="Dussert Y."/>
            <person name="Stocks J."/>
            <person name="Wendawek A."/>
            <person name="Woldeyes F."/>
            <person name="Nichols R.A."/>
            <person name="Borrell J.S."/>
        </authorList>
    </citation>
    <scope>NUCLEOTIDE SEQUENCE [LARGE SCALE GENOMIC DNA]</scope>
    <source>
        <strain evidence="2">cv. Maze</strain>
        <tissue evidence="1">Seeds</tissue>
    </source>
</reference>
<proteinExistence type="predicted"/>